<dbReference type="EMBL" id="MUJZ01006292">
    <property type="protein sequence ID" value="OTF82890.1"/>
    <property type="molecule type" value="Genomic_DNA"/>
</dbReference>
<gene>
    <name evidence="1" type="ORF">BLA29_006718</name>
</gene>
<reference evidence="1 2" key="1">
    <citation type="submission" date="2017-03" db="EMBL/GenBank/DDBJ databases">
        <title>Genome Survey of Euroglyphus maynei.</title>
        <authorList>
            <person name="Arlian L.G."/>
            <person name="Morgan M.S."/>
            <person name="Rider S.D."/>
        </authorList>
    </citation>
    <scope>NUCLEOTIDE SEQUENCE [LARGE SCALE GENOMIC DNA]</scope>
    <source>
        <strain evidence="1">Arlian Lab</strain>
        <tissue evidence="1">Whole body</tissue>
    </source>
</reference>
<evidence type="ECO:0000313" key="2">
    <source>
        <dbReference type="Proteomes" id="UP000194236"/>
    </source>
</evidence>
<name>A0A1Y3BPJ0_EURMA</name>
<organism evidence="1 2">
    <name type="scientific">Euroglyphus maynei</name>
    <name type="common">Mayne's house dust mite</name>
    <dbReference type="NCBI Taxonomy" id="6958"/>
    <lineage>
        <taxon>Eukaryota</taxon>
        <taxon>Metazoa</taxon>
        <taxon>Ecdysozoa</taxon>
        <taxon>Arthropoda</taxon>
        <taxon>Chelicerata</taxon>
        <taxon>Arachnida</taxon>
        <taxon>Acari</taxon>
        <taxon>Acariformes</taxon>
        <taxon>Sarcoptiformes</taxon>
        <taxon>Astigmata</taxon>
        <taxon>Psoroptidia</taxon>
        <taxon>Analgoidea</taxon>
        <taxon>Pyroglyphidae</taxon>
        <taxon>Pyroglyphinae</taxon>
        <taxon>Euroglyphus</taxon>
    </lineage>
</organism>
<dbReference type="Proteomes" id="UP000194236">
    <property type="component" value="Unassembled WGS sequence"/>
</dbReference>
<evidence type="ECO:0000313" key="1">
    <source>
        <dbReference type="EMBL" id="OTF82890.1"/>
    </source>
</evidence>
<dbReference type="AlphaFoldDB" id="A0A1Y3BPJ0"/>
<comment type="caution">
    <text evidence="1">The sequence shown here is derived from an EMBL/GenBank/DDBJ whole genome shotgun (WGS) entry which is preliminary data.</text>
</comment>
<keyword evidence="2" id="KW-1185">Reference proteome</keyword>
<protein>
    <recommendedName>
        <fullName evidence="3">CCHC-type domain-containing protein</fullName>
    </recommendedName>
</protein>
<dbReference type="CDD" id="cd20805">
    <property type="entry name" value="C1_DGK_rpt2"/>
    <property type="match status" value="1"/>
</dbReference>
<accession>A0A1Y3BPJ0</accession>
<sequence>MVAKQPSAPSKEELIVSIPNIANSSITKQTIAKSIIPSKNNIRVKDVKKLTNGKVKIAFDSPNSKNQFIDQAGKSVDPIHYEEPRSINPIVYIKGIDKSVNIKDIPQLIVSYNTDIADHLAMSTSTLDESLVMKFRRSNRKEHLYNAAIQVTPAIRNIIMNTLQGKINIEYDFIHVEDLSPLVQCYTCNGFNHISSKCPDATVTCSYCAGSHSFKVCPNKNGAAKCSNCSRVGHSDCHHSAIDRNCPIYQRMLTKAFSRVKYTVDVSNYPDIHRHNNNSDLTTSIDMVDDDPAAIWPSTP</sequence>
<evidence type="ECO:0008006" key="3">
    <source>
        <dbReference type="Google" id="ProtNLM"/>
    </source>
</evidence>
<proteinExistence type="predicted"/>
<dbReference type="OrthoDB" id="6437361at2759"/>